<name>A0A5D3AYA9_9TREE</name>
<comment type="caution">
    <text evidence="2">The sequence shown here is derived from an EMBL/GenBank/DDBJ whole genome shotgun (WGS) entry which is preliminary data.</text>
</comment>
<evidence type="ECO:0000313" key="3">
    <source>
        <dbReference type="Proteomes" id="UP000322245"/>
    </source>
</evidence>
<dbReference type="PANTHER" id="PTHR35519:SF2">
    <property type="entry name" value="PH DOMAIN PROTEIN"/>
    <property type="match status" value="1"/>
</dbReference>
<dbReference type="PANTHER" id="PTHR35519">
    <property type="entry name" value="MEMBRANE PROTEINS"/>
    <property type="match status" value="1"/>
</dbReference>
<dbReference type="Proteomes" id="UP000322245">
    <property type="component" value="Unassembled WGS sequence"/>
</dbReference>
<organism evidence="2 3">
    <name type="scientific">Cryptococcus floricola</name>
    <dbReference type="NCBI Taxonomy" id="2591691"/>
    <lineage>
        <taxon>Eukaryota</taxon>
        <taxon>Fungi</taxon>
        <taxon>Dikarya</taxon>
        <taxon>Basidiomycota</taxon>
        <taxon>Agaricomycotina</taxon>
        <taxon>Tremellomycetes</taxon>
        <taxon>Tremellales</taxon>
        <taxon>Cryptococcaceae</taxon>
        <taxon>Cryptococcus</taxon>
    </lineage>
</organism>
<feature type="region of interest" description="Disordered" evidence="1">
    <location>
        <begin position="195"/>
        <end position="225"/>
    </location>
</feature>
<proteinExistence type="predicted"/>
<dbReference type="EMBL" id="NIDF01000043">
    <property type="protein sequence ID" value="TYJ55231.1"/>
    <property type="molecule type" value="Genomic_DNA"/>
</dbReference>
<evidence type="ECO:0000256" key="1">
    <source>
        <dbReference type="SAM" id="MobiDB-lite"/>
    </source>
</evidence>
<dbReference type="Pfam" id="PF13430">
    <property type="entry name" value="DUF4112"/>
    <property type="match status" value="1"/>
</dbReference>
<evidence type="ECO:0000313" key="2">
    <source>
        <dbReference type="EMBL" id="TYJ55231.1"/>
    </source>
</evidence>
<dbReference type="AlphaFoldDB" id="A0A5D3AYA9"/>
<dbReference type="InterPro" id="IPR025187">
    <property type="entry name" value="DUF4112"/>
</dbReference>
<reference evidence="2 3" key="1">
    <citation type="submission" date="2017-05" db="EMBL/GenBank/DDBJ databases">
        <title>The Genome Sequence of Tsuchiyaea wingfieldii DSM 27421.</title>
        <authorList>
            <person name="Cuomo C."/>
            <person name="Passer A."/>
            <person name="Billmyre B."/>
            <person name="Heitman J."/>
        </authorList>
    </citation>
    <scope>NUCLEOTIDE SEQUENCE [LARGE SCALE GENOMIC DNA]</scope>
    <source>
        <strain evidence="2 3">DSM 27421</strain>
    </source>
</reference>
<protein>
    <submittedName>
        <fullName evidence="2">Uncharacterized protein</fullName>
    </submittedName>
</protein>
<accession>A0A5D3AYA9</accession>
<sequence length="225" mass="24325">MSAIAGKVLTKMLKTNLSKKGPDDPLYAFSVDAQGKQKRAIRDLPKGLSKRDQRALRKIRKRAHNLDKGMNLCGFRVGYTFFIGIVPGLGDAVDASLNYFLIVKPAKKLDIPDSLVHKMLFNNAISAGLGLVPVAGDIFLAAWKANSRNALLLEEYLTIRGQEYLASLHQGTSTISASEALAHGVPPEDLRELFAPGSGMEQRDVEEGAGSGGFFGKKNKKATAK</sequence>
<keyword evidence="3" id="KW-1185">Reference proteome</keyword>
<gene>
    <name evidence="2" type="ORF">B9479_004061</name>
</gene>